<evidence type="ECO:0000256" key="2">
    <source>
        <dbReference type="ARBA" id="ARBA00022692"/>
    </source>
</evidence>
<evidence type="ECO:0000256" key="5">
    <source>
        <dbReference type="SAM" id="Phobius"/>
    </source>
</evidence>
<evidence type="ECO:0000256" key="4">
    <source>
        <dbReference type="ARBA" id="ARBA00023136"/>
    </source>
</evidence>
<accession>A0AAV4NH57</accession>
<dbReference type="Pfam" id="PF00335">
    <property type="entry name" value="Tetraspanin"/>
    <property type="match status" value="1"/>
</dbReference>
<reference evidence="6 7" key="1">
    <citation type="submission" date="2021-06" db="EMBL/GenBank/DDBJ databases">
        <title>Caerostris darwini draft genome.</title>
        <authorList>
            <person name="Kono N."/>
            <person name="Arakawa K."/>
        </authorList>
    </citation>
    <scope>NUCLEOTIDE SEQUENCE [LARGE SCALE GENOMIC DNA]</scope>
</reference>
<keyword evidence="4 5" id="KW-0472">Membrane</keyword>
<dbReference type="AlphaFoldDB" id="A0AAV4NH57"/>
<evidence type="ECO:0000256" key="3">
    <source>
        <dbReference type="ARBA" id="ARBA00022989"/>
    </source>
</evidence>
<dbReference type="SUPFAM" id="SSF48652">
    <property type="entry name" value="Tetraspanin"/>
    <property type="match status" value="1"/>
</dbReference>
<dbReference type="PANTHER" id="PTHR19282:SF431">
    <property type="entry name" value="TETRASPANIN 26A, ISOFORM B-RELATED"/>
    <property type="match status" value="1"/>
</dbReference>
<comment type="caution">
    <text evidence="6">The sequence shown here is derived from an EMBL/GenBank/DDBJ whole genome shotgun (WGS) entry which is preliminary data.</text>
</comment>
<dbReference type="Proteomes" id="UP001054837">
    <property type="component" value="Unassembled WGS sequence"/>
</dbReference>
<feature type="transmembrane region" description="Helical" evidence="5">
    <location>
        <begin position="297"/>
        <end position="324"/>
    </location>
</feature>
<protein>
    <recommendedName>
        <fullName evidence="8">Tetraspanin</fullName>
    </recommendedName>
</protein>
<evidence type="ECO:0000256" key="1">
    <source>
        <dbReference type="ARBA" id="ARBA00004141"/>
    </source>
</evidence>
<feature type="transmembrane region" description="Helical" evidence="5">
    <location>
        <begin position="100"/>
        <end position="122"/>
    </location>
</feature>
<evidence type="ECO:0000313" key="7">
    <source>
        <dbReference type="Proteomes" id="UP001054837"/>
    </source>
</evidence>
<sequence length="364" mass="40907">MPAPKSHRPQSPNLRGKITRMRFLHCVGDSFQMCASLGFRLLLAASKRRERKTNIYRKVNSKVFAIKLGDIPFRAEGDSRRGSTVSGAEIYLIQKKIRHLVRILATFCGATWALGLVVFSISAWSQTDVSRRPGDQPPYPKLALSSFAGASTFLTGTLGYWGSLHLKHTMVCIYSYVIYMASIIEMCVGAVILSIRVETLSEDTMELVKNETDEQATIFRVQKSFKCCGSSSPEDWIPSAWWRKQRESNSSHVVPRSCCRHRTRKCNSGTTNFTRISYPSLIHQMGCAKIVLARQKYIVHVGGGVLLACGVAKLLAFFAIHYLADKIMSLQRRLEEIREQLPSVAPLRMMVPPQHNKRLSLAVI</sequence>
<dbReference type="GO" id="GO:0005886">
    <property type="term" value="C:plasma membrane"/>
    <property type="evidence" value="ECO:0007669"/>
    <property type="project" value="TreeGrafter"/>
</dbReference>
<dbReference type="InterPro" id="IPR008952">
    <property type="entry name" value="Tetraspanin_EC2_sf"/>
</dbReference>
<keyword evidence="2 5" id="KW-0812">Transmembrane</keyword>
<feature type="transmembrane region" description="Helical" evidence="5">
    <location>
        <begin position="173"/>
        <end position="195"/>
    </location>
</feature>
<evidence type="ECO:0008006" key="8">
    <source>
        <dbReference type="Google" id="ProtNLM"/>
    </source>
</evidence>
<dbReference type="PANTHER" id="PTHR19282">
    <property type="entry name" value="TETRASPANIN"/>
    <property type="match status" value="1"/>
</dbReference>
<evidence type="ECO:0000313" key="6">
    <source>
        <dbReference type="EMBL" id="GIX83689.1"/>
    </source>
</evidence>
<gene>
    <name evidence="6" type="primary">AVEN_69812_1</name>
    <name evidence="6" type="ORF">CDAR_249931</name>
</gene>
<dbReference type="InterPro" id="IPR018499">
    <property type="entry name" value="Tetraspanin/Peripherin"/>
</dbReference>
<keyword evidence="3 5" id="KW-1133">Transmembrane helix</keyword>
<organism evidence="6 7">
    <name type="scientific">Caerostris darwini</name>
    <dbReference type="NCBI Taxonomy" id="1538125"/>
    <lineage>
        <taxon>Eukaryota</taxon>
        <taxon>Metazoa</taxon>
        <taxon>Ecdysozoa</taxon>
        <taxon>Arthropoda</taxon>
        <taxon>Chelicerata</taxon>
        <taxon>Arachnida</taxon>
        <taxon>Araneae</taxon>
        <taxon>Araneomorphae</taxon>
        <taxon>Entelegynae</taxon>
        <taxon>Araneoidea</taxon>
        <taxon>Araneidae</taxon>
        <taxon>Caerostris</taxon>
    </lineage>
</organism>
<dbReference type="EMBL" id="BPLQ01001655">
    <property type="protein sequence ID" value="GIX83689.1"/>
    <property type="molecule type" value="Genomic_DNA"/>
</dbReference>
<dbReference type="Gene3D" id="1.10.1450.10">
    <property type="entry name" value="Tetraspanin"/>
    <property type="match status" value="1"/>
</dbReference>
<proteinExistence type="predicted"/>
<feature type="transmembrane region" description="Helical" evidence="5">
    <location>
        <begin position="142"/>
        <end position="161"/>
    </location>
</feature>
<name>A0AAV4NH57_9ARAC</name>
<comment type="subcellular location">
    <subcellularLocation>
        <location evidence="1">Membrane</location>
        <topology evidence="1">Multi-pass membrane protein</topology>
    </subcellularLocation>
</comment>
<keyword evidence="7" id="KW-1185">Reference proteome</keyword>